<dbReference type="Pfam" id="PF00043">
    <property type="entry name" value="GST_C"/>
    <property type="match status" value="1"/>
</dbReference>
<evidence type="ECO:0000313" key="5">
    <source>
        <dbReference type="Proteomes" id="UP000727907"/>
    </source>
</evidence>
<dbReference type="SFLD" id="SFLDS00019">
    <property type="entry name" value="Glutathione_Transferase_(cytos"/>
    <property type="match status" value="1"/>
</dbReference>
<protein>
    <submittedName>
        <fullName evidence="4">Glutathione S-transferase family protein</fullName>
    </submittedName>
</protein>
<dbReference type="PANTHER" id="PTHR44051">
    <property type="entry name" value="GLUTATHIONE S-TRANSFERASE-RELATED"/>
    <property type="match status" value="1"/>
</dbReference>
<reference evidence="4 5" key="1">
    <citation type="submission" date="2021-06" db="EMBL/GenBank/DDBJ databases">
        <authorList>
            <person name="Lee D.H."/>
        </authorList>
    </citation>
    <scope>NUCLEOTIDE SEQUENCE [LARGE SCALE GENOMIC DNA]</scope>
    <source>
        <strain evidence="4 5">MMS21-HV4-11</strain>
    </source>
</reference>
<dbReference type="RefSeq" id="WP_216958179.1">
    <property type="nucleotide sequence ID" value="NZ_JAHOPB010000001.1"/>
</dbReference>
<comment type="similarity">
    <text evidence="1">Belongs to the GST superfamily.</text>
</comment>
<dbReference type="InterPro" id="IPR040079">
    <property type="entry name" value="Glutathione_S-Trfase"/>
</dbReference>
<dbReference type="InterPro" id="IPR010987">
    <property type="entry name" value="Glutathione-S-Trfase_C-like"/>
</dbReference>
<organism evidence="4 5">
    <name type="scientific">Reyranella humidisoli</name>
    <dbReference type="NCBI Taxonomy" id="2849149"/>
    <lineage>
        <taxon>Bacteria</taxon>
        <taxon>Pseudomonadati</taxon>
        <taxon>Pseudomonadota</taxon>
        <taxon>Alphaproteobacteria</taxon>
        <taxon>Hyphomicrobiales</taxon>
        <taxon>Reyranellaceae</taxon>
        <taxon>Reyranella</taxon>
    </lineage>
</organism>
<dbReference type="Pfam" id="PF02798">
    <property type="entry name" value="GST_N"/>
    <property type="match status" value="1"/>
</dbReference>
<name>A0ABS6IH05_9HYPH</name>
<dbReference type="SFLD" id="SFLDG00358">
    <property type="entry name" value="Main_(cytGST)"/>
    <property type="match status" value="1"/>
</dbReference>
<dbReference type="PANTHER" id="PTHR44051:SF8">
    <property type="entry name" value="GLUTATHIONE S-TRANSFERASE GSTA"/>
    <property type="match status" value="1"/>
</dbReference>
<comment type="caution">
    <text evidence="4">The sequence shown here is derived from an EMBL/GenBank/DDBJ whole genome shotgun (WGS) entry which is preliminary data.</text>
</comment>
<gene>
    <name evidence="4" type="ORF">KQ910_08220</name>
</gene>
<feature type="domain" description="GST N-terminal" evidence="2">
    <location>
        <begin position="1"/>
        <end position="80"/>
    </location>
</feature>
<proteinExistence type="inferred from homology"/>
<dbReference type="InterPro" id="IPR004045">
    <property type="entry name" value="Glutathione_S-Trfase_N"/>
</dbReference>
<dbReference type="InterPro" id="IPR004046">
    <property type="entry name" value="GST_C"/>
</dbReference>
<feature type="domain" description="GST C-terminal" evidence="3">
    <location>
        <begin position="58"/>
        <end position="187"/>
    </location>
</feature>
<sequence>MLKLYYSPGSSSMAAHIALHEVGATFDKHAVSVPRKETRTSDFLAVNPVGKVPVLMIDGKPLTEVAGILFYLARTYPAANLLPAGDTEAEAQAVSWMSYVASTIHPAIRQGVAEARELYAVADKRLGNRTWILGDRYSIADIHLFRVYWRFRDQLERKPGDFPALEAHHARMLERPAVKKTIEIEKV</sequence>
<dbReference type="Proteomes" id="UP000727907">
    <property type="component" value="Unassembled WGS sequence"/>
</dbReference>
<evidence type="ECO:0000256" key="1">
    <source>
        <dbReference type="RuleBase" id="RU003494"/>
    </source>
</evidence>
<keyword evidence="5" id="KW-1185">Reference proteome</keyword>
<evidence type="ECO:0000259" key="3">
    <source>
        <dbReference type="PROSITE" id="PS50405"/>
    </source>
</evidence>
<dbReference type="PROSITE" id="PS50404">
    <property type="entry name" value="GST_NTER"/>
    <property type="match status" value="1"/>
</dbReference>
<evidence type="ECO:0000259" key="2">
    <source>
        <dbReference type="PROSITE" id="PS50404"/>
    </source>
</evidence>
<evidence type="ECO:0000313" key="4">
    <source>
        <dbReference type="EMBL" id="MBU8873745.1"/>
    </source>
</evidence>
<accession>A0ABS6IH05</accession>
<dbReference type="SFLD" id="SFLDG01150">
    <property type="entry name" value="Main.1:_Beta-like"/>
    <property type="match status" value="1"/>
</dbReference>
<dbReference type="PROSITE" id="PS50405">
    <property type="entry name" value="GST_CTER"/>
    <property type="match status" value="1"/>
</dbReference>
<dbReference type="EMBL" id="JAHOPB010000001">
    <property type="protein sequence ID" value="MBU8873745.1"/>
    <property type="molecule type" value="Genomic_DNA"/>
</dbReference>
<dbReference type="CDD" id="cd03057">
    <property type="entry name" value="GST_N_Beta"/>
    <property type="match status" value="1"/>
</dbReference>